<accession>A0ABY1CQD3</accession>
<evidence type="ECO:0000256" key="1">
    <source>
        <dbReference type="SAM" id="MobiDB-lite"/>
    </source>
</evidence>
<gene>
    <name evidence="3" type="ORF">SAMN05443572_108321</name>
</gene>
<feature type="chain" id="PRO_5045384878" evidence="2">
    <location>
        <begin position="23"/>
        <end position="353"/>
    </location>
</feature>
<dbReference type="InterPro" id="IPR011042">
    <property type="entry name" value="6-blade_b-propeller_TolB-like"/>
</dbReference>
<evidence type="ECO:0000256" key="2">
    <source>
        <dbReference type="SAM" id="SignalP"/>
    </source>
</evidence>
<name>A0ABY1CQD3_MYXFU</name>
<reference evidence="3 4" key="1">
    <citation type="submission" date="2016-10" db="EMBL/GenBank/DDBJ databases">
        <authorList>
            <person name="Varghese N."/>
            <person name="Submissions S."/>
        </authorList>
    </citation>
    <scope>NUCLEOTIDE SEQUENCE [LARGE SCALE GENOMIC DNA]</scope>
    <source>
        <strain evidence="3 4">DSM 16525</strain>
    </source>
</reference>
<dbReference type="Pfam" id="PF20067">
    <property type="entry name" value="SSL_N"/>
    <property type="match status" value="1"/>
</dbReference>
<dbReference type="InterPro" id="IPR051344">
    <property type="entry name" value="Vgb"/>
</dbReference>
<protein>
    <submittedName>
        <fullName evidence="3">Sugar lactone lactonase YvrE</fullName>
    </submittedName>
</protein>
<comment type="caution">
    <text evidence="3">The sequence shown here is derived from an EMBL/GenBank/DDBJ whole genome shotgun (WGS) entry which is preliminary data.</text>
</comment>
<dbReference type="Gene3D" id="2.120.10.30">
    <property type="entry name" value="TolB, C-terminal domain"/>
    <property type="match status" value="1"/>
</dbReference>
<sequence length="353" mass="36964">MCPLPLASVLSTLLLTTSPATPPHPKAPASGAVTPASASTTPGPRGFERMSLPSGFTVPNGIAVDDQGTLYVGSVADGRVLRRVAGGDWTEFFPGSEQVFSVTSLRLDAPRNLLWGTSPDAMGLLRPQGVAGGRGARVFALDVRSGALLKVIPLPAGALGNDLAVAPDGGLYVTDSNRAAVLYLRPGREAWETWVMDPRFSARGPGMSAVGPAGIALAPDGSTLAINTFGPGRLFVIRPGARGQGPSVREVPLPRRLENPDGMRFAPDGRLLLVEGAIQSGDGRLVRIDVLGKSRGAKVLEVLASGMESPVNLTVSDEGRVWVTEARLRDRILRGPEAALPQVFWVASLPLPR</sequence>
<dbReference type="EMBL" id="FOIB01000008">
    <property type="protein sequence ID" value="SEU30263.1"/>
    <property type="molecule type" value="Genomic_DNA"/>
</dbReference>
<dbReference type="PANTHER" id="PTHR40274:SF4">
    <property type="entry name" value="BLL1406 PROTEIN"/>
    <property type="match status" value="1"/>
</dbReference>
<keyword evidence="4" id="KW-1185">Reference proteome</keyword>
<organism evidence="3 4">
    <name type="scientific">Myxococcus fulvus</name>
    <dbReference type="NCBI Taxonomy" id="33"/>
    <lineage>
        <taxon>Bacteria</taxon>
        <taxon>Pseudomonadati</taxon>
        <taxon>Myxococcota</taxon>
        <taxon>Myxococcia</taxon>
        <taxon>Myxococcales</taxon>
        <taxon>Cystobacterineae</taxon>
        <taxon>Myxococcaceae</taxon>
        <taxon>Myxococcus</taxon>
    </lineage>
</organism>
<evidence type="ECO:0000313" key="4">
    <source>
        <dbReference type="Proteomes" id="UP000183760"/>
    </source>
</evidence>
<dbReference type="PANTHER" id="PTHR40274">
    <property type="entry name" value="VIRGINIAMYCIN B LYASE"/>
    <property type="match status" value="1"/>
</dbReference>
<dbReference type="Gene3D" id="2.130.10.10">
    <property type="entry name" value="YVTN repeat-like/Quinoprotein amine dehydrogenase"/>
    <property type="match status" value="1"/>
</dbReference>
<dbReference type="SUPFAM" id="SSF63829">
    <property type="entry name" value="Calcium-dependent phosphotriesterase"/>
    <property type="match status" value="1"/>
</dbReference>
<proteinExistence type="predicted"/>
<feature type="region of interest" description="Disordered" evidence="1">
    <location>
        <begin position="20"/>
        <end position="51"/>
    </location>
</feature>
<feature type="signal peptide" evidence="2">
    <location>
        <begin position="1"/>
        <end position="22"/>
    </location>
</feature>
<keyword evidence="2" id="KW-0732">Signal</keyword>
<dbReference type="Proteomes" id="UP000183760">
    <property type="component" value="Unassembled WGS sequence"/>
</dbReference>
<evidence type="ECO:0000313" key="3">
    <source>
        <dbReference type="EMBL" id="SEU30263.1"/>
    </source>
</evidence>
<dbReference type="InterPro" id="IPR015943">
    <property type="entry name" value="WD40/YVTN_repeat-like_dom_sf"/>
</dbReference>